<feature type="domain" description="Heterokaryon incompatibility" evidence="1">
    <location>
        <begin position="209"/>
        <end position="365"/>
    </location>
</feature>
<gene>
    <name evidence="2" type="ORF">GP486_003260</name>
</gene>
<dbReference type="PANTHER" id="PTHR33112:SF16">
    <property type="entry name" value="HETEROKARYON INCOMPATIBILITY DOMAIN-CONTAINING PROTEIN"/>
    <property type="match status" value="1"/>
</dbReference>
<dbReference type="InterPro" id="IPR010730">
    <property type="entry name" value="HET"/>
</dbReference>
<name>A0A9P8RQW8_9PEZI</name>
<protein>
    <recommendedName>
        <fullName evidence="1">Heterokaryon incompatibility domain-containing protein</fullName>
    </recommendedName>
</protein>
<sequence>MLCSLCQSIDFRSSPIHQEARIGFVTWDTVDREDAINESAEYYAYDHHPSIEALQAAANAGCHLCIQIRSELFHLRGHESDEEVHKGPIEIRCYLKVDSGIYVLPPKEIVAVAKTPIRDVKVVFDLKHFDSSLATLLREKASNAHPSTGSEDNIKLAVSWLNRCLTTHEQCMISAPPYPQLPTRVLDVLPKGNSGDVCLCSTEGHYGPYVTLSHVWGKAQTITTTLSTFEDRITAIPMESMPQTFQDAVRITREMSIRYLWVDSLCIIQDCPEDWAKESSMMGFYYTNSLFTIAAVSASDGDRGCFMTRNPLKLTPCPININFPGVAQGKYECSFLRPDLGWDPVDETTGFQRPPLWQRAWVVQERLLSARMLRFSDMQISWTCNTEEASERVPEGMPKYINKGGETLRQALFGLRKFVLTDIVGDKLSSKVHPASGTEAELMELYNAWYDLVTLYGKCSLTKEADIFPAISGIATAIANATGDTYLAGLWQHDLHRGLLWTAPDSTKARLQLRHYRAPSWSWASLRGTCNFHVRQILQTGRVRTDLFRISQATSQTLEVNPFGEVISGELRITGLLMRAHPKGFENEEAFRKFSHDEDRQTLFDLERGNAIGFYYPDNDNMRYLTEIWCSPVMTEEKSYHGDHNNQGEIQQRPRRLDAHCLALYPVSKTDGIYMRVGMVWVTDFGWFGDHPMSEFSII</sequence>
<reference evidence="2" key="1">
    <citation type="submission" date="2021-03" db="EMBL/GenBank/DDBJ databases">
        <title>Comparative genomics and phylogenomic investigation of the class Geoglossomycetes provide insights into ecological specialization and systematics.</title>
        <authorList>
            <person name="Melie T."/>
            <person name="Pirro S."/>
            <person name="Miller A.N."/>
            <person name="Quandt A."/>
        </authorList>
    </citation>
    <scope>NUCLEOTIDE SEQUENCE</scope>
    <source>
        <strain evidence="2">CAQ_001_2017</strain>
    </source>
</reference>
<evidence type="ECO:0000259" key="1">
    <source>
        <dbReference type="Pfam" id="PF06985"/>
    </source>
</evidence>
<dbReference type="Proteomes" id="UP000750711">
    <property type="component" value="Unassembled WGS sequence"/>
</dbReference>
<evidence type="ECO:0000313" key="3">
    <source>
        <dbReference type="Proteomes" id="UP000750711"/>
    </source>
</evidence>
<organism evidence="2 3">
    <name type="scientific">Trichoglossum hirsutum</name>
    <dbReference type="NCBI Taxonomy" id="265104"/>
    <lineage>
        <taxon>Eukaryota</taxon>
        <taxon>Fungi</taxon>
        <taxon>Dikarya</taxon>
        <taxon>Ascomycota</taxon>
        <taxon>Pezizomycotina</taxon>
        <taxon>Geoglossomycetes</taxon>
        <taxon>Geoglossales</taxon>
        <taxon>Geoglossaceae</taxon>
        <taxon>Trichoglossum</taxon>
    </lineage>
</organism>
<dbReference type="Pfam" id="PF06985">
    <property type="entry name" value="HET"/>
    <property type="match status" value="1"/>
</dbReference>
<dbReference type="AlphaFoldDB" id="A0A9P8RQW8"/>
<keyword evidence="3" id="KW-1185">Reference proteome</keyword>
<proteinExistence type="predicted"/>
<comment type="caution">
    <text evidence="2">The sequence shown here is derived from an EMBL/GenBank/DDBJ whole genome shotgun (WGS) entry which is preliminary data.</text>
</comment>
<dbReference type="EMBL" id="JAGHQM010000424">
    <property type="protein sequence ID" value="KAH0562034.1"/>
    <property type="molecule type" value="Genomic_DNA"/>
</dbReference>
<dbReference type="PANTHER" id="PTHR33112">
    <property type="entry name" value="DOMAIN PROTEIN, PUTATIVE-RELATED"/>
    <property type="match status" value="1"/>
</dbReference>
<evidence type="ECO:0000313" key="2">
    <source>
        <dbReference type="EMBL" id="KAH0562034.1"/>
    </source>
</evidence>
<accession>A0A9P8RQW8</accession>